<dbReference type="SUPFAM" id="SSF47616">
    <property type="entry name" value="GST C-terminal domain-like"/>
    <property type="match status" value="1"/>
</dbReference>
<proteinExistence type="inferred from homology"/>
<dbReference type="Pfam" id="PF14497">
    <property type="entry name" value="GST_C_3"/>
    <property type="match status" value="1"/>
</dbReference>
<dbReference type="EMBL" id="PDLM01000016">
    <property type="protein sequence ID" value="RDW59640.1"/>
    <property type="molecule type" value="Genomic_DNA"/>
</dbReference>
<comment type="similarity">
    <text evidence="1">Belongs to the GST superfamily.</text>
</comment>
<evidence type="ECO:0000259" key="3">
    <source>
        <dbReference type="PROSITE" id="PS50405"/>
    </source>
</evidence>
<dbReference type="InterPro" id="IPR010987">
    <property type="entry name" value="Glutathione-S-Trfase_C-like"/>
</dbReference>
<sequence length="222" mass="25362">MKPITVWGHWAGPNPWKVCMILKELDLAYDYQIVEFADAKKEPYTSINGIGKLPSILDPNTGMKLSETGAIILYLIEQYDSQGKISYTDLPQKFDCIKWLMYQVSGQGPYFGQLTFFARFHPEKIPSVIDRYTEQVEIVLGVLDKALENREWLVGEKCTYADLSFVTWSHVAKGMLQELGREDILKSFPRYTAWFEAMESRQPVQDCLKEIAAGRISHGLPA</sequence>
<dbReference type="InterPro" id="IPR040079">
    <property type="entry name" value="Glutathione_S-Trfase"/>
</dbReference>
<keyword evidence="5" id="KW-1185">Reference proteome</keyword>
<dbReference type="STRING" id="1849047.A0A3D8QDA3"/>
<dbReference type="PROSITE" id="PS50404">
    <property type="entry name" value="GST_NTER"/>
    <property type="match status" value="1"/>
</dbReference>
<dbReference type="AlphaFoldDB" id="A0A3D8QDA3"/>
<evidence type="ECO:0000259" key="2">
    <source>
        <dbReference type="PROSITE" id="PS50404"/>
    </source>
</evidence>
<dbReference type="SFLD" id="SFLDS00019">
    <property type="entry name" value="Glutathione_Transferase_(cytos"/>
    <property type="match status" value="1"/>
</dbReference>
<organism evidence="4 5">
    <name type="scientific">Coleophoma cylindrospora</name>
    <dbReference type="NCBI Taxonomy" id="1849047"/>
    <lineage>
        <taxon>Eukaryota</taxon>
        <taxon>Fungi</taxon>
        <taxon>Dikarya</taxon>
        <taxon>Ascomycota</taxon>
        <taxon>Pezizomycotina</taxon>
        <taxon>Leotiomycetes</taxon>
        <taxon>Helotiales</taxon>
        <taxon>Dermateaceae</taxon>
        <taxon>Coleophoma</taxon>
    </lineage>
</organism>
<dbReference type="PANTHER" id="PTHR44051:SF3">
    <property type="entry name" value="TRANSCRIPTIONAL REGULATOR URE2"/>
    <property type="match status" value="1"/>
</dbReference>
<evidence type="ECO:0000313" key="4">
    <source>
        <dbReference type="EMBL" id="RDW59640.1"/>
    </source>
</evidence>
<evidence type="ECO:0000313" key="5">
    <source>
        <dbReference type="Proteomes" id="UP000256645"/>
    </source>
</evidence>
<name>A0A3D8QDA3_9HELO</name>
<dbReference type="SUPFAM" id="SSF52833">
    <property type="entry name" value="Thioredoxin-like"/>
    <property type="match status" value="1"/>
</dbReference>
<accession>A0A3D8QDA3</accession>
<dbReference type="PROSITE" id="PS50405">
    <property type="entry name" value="GST_CTER"/>
    <property type="match status" value="1"/>
</dbReference>
<dbReference type="OrthoDB" id="422574at2759"/>
<dbReference type="InterPro" id="IPR004045">
    <property type="entry name" value="Glutathione_S-Trfase_N"/>
</dbReference>
<evidence type="ECO:0008006" key="6">
    <source>
        <dbReference type="Google" id="ProtNLM"/>
    </source>
</evidence>
<dbReference type="Gene3D" id="1.20.1050.130">
    <property type="match status" value="1"/>
</dbReference>
<evidence type="ECO:0000256" key="1">
    <source>
        <dbReference type="ARBA" id="ARBA00007409"/>
    </source>
</evidence>
<feature type="domain" description="GST N-terminal" evidence="2">
    <location>
        <begin position="2"/>
        <end position="83"/>
    </location>
</feature>
<reference evidence="4 5" key="1">
    <citation type="journal article" date="2018" name="IMA Fungus">
        <title>IMA Genome-F 9: Draft genome sequence of Annulohypoxylon stygium, Aspergillus mulundensis, Berkeleyomyces basicola (syn. Thielaviopsis basicola), Ceratocystis smalleyi, two Cercospora beticola strains, Coleophoma cylindrospora, Fusarium fracticaudum, Phialophora cf. hyalina, and Morchella septimelata.</title>
        <authorList>
            <person name="Wingfield B.D."/>
            <person name="Bills G.F."/>
            <person name="Dong Y."/>
            <person name="Huang W."/>
            <person name="Nel W.J."/>
            <person name="Swalarsk-Parry B.S."/>
            <person name="Vaghefi N."/>
            <person name="Wilken P.M."/>
            <person name="An Z."/>
            <person name="de Beer Z.W."/>
            <person name="De Vos L."/>
            <person name="Chen L."/>
            <person name="Duong T.A."/>
            <person name="Gao Y."/>
            <person name="Hammerbacher A."/>
            <person name="Kikkert J.R."/>
            <person name="Li Y."/>
            <person name="Li H."/>
            <person name="Li K."/>
            <person name="Li Q."/>
            <person name="Liu X."/>
            <person name="Ma X."/>
            <person name="Naidoo K."/>
            <person name="Pethybridge S.J."/>
            <person name="Sun J."/>
            <person name="Steenkamp E.T."/>
            <person name="van der Nest M.A."/>
            <person name="van Wyk S."/>
            <person name="Wingfield M.J."/>
            <person name="Xiong C."/>
            <person name="Yue Q."/>
            <person name="Zhang X."/>
        </authorList>
    </citation>
    <scope>NUCLEOTIDE SEQUENCE [LARGE SCALE GENOMIC DNA]</scope>
    <source>
        <strain evidence="4 5">BP6252</strain>
    </source>
</reference>
<dbReference type="InterPro" id="IPR036249">
    <property type="entry name" value="Thioredoxin-like_sf"/>
</dbReference>
<dbReference type="Proteomes" id="UP000256645">
    <property type="component" value="Unassembled WGS sequence"/>
</dbReference>
<dbReference type="SFLD" id="SFLDG00358">
    <property type="entry name" value="Main_(cytGST)"/>
    <property type="match status" value="1"/>
</dbReference>
<dbReference type="InterPro" id="IPR036282">
    <property type="entry name" value="Glutathione-S-Trfase_C_sf"/>
</dbReference>
<comment type="caution">
    <text evidence="4">The sequence shown here is derived from an EMBL/GenBank/DDBJ whole genome shotgun (WGS) entry which is preliminary data.</text>
</comment>
<gene>
    <name evidence="4" type="ORF">BP6252_12727</name>
</gene>
<feature type="domain" description="GST C-terminal" evidence="3">
    <location>
        <begin position="89"/>
        <end position="222"/>
    </location>
</feature>
<dbReference type="PANTHER" id="PTHR44051">
    <property type="entry name" value="GLUTATHIONE S-TRANSFERASE-RELATED"/>
    <property type="match status" value="1"/>
</dbReference>
<dbReference type="InterPro" id="IPR004046">
    <property type="entry name" value="GST_C"/>
</dbReference>
<protein>
    <recommendedName>
        <fullName evidence="6">Glutathione S-transferase</fullName>
    </recommendedName>
</protein>
<dbReference type="Pfam" id="PF02798">
    <property type="entry name" value="GST_N"/>
    <property type="match status" value="1"/>
</dbReference>